<dbReference type="Proteomes" id="UP001063816">
    <property type="component" value="Unassembled WGS sequence"/>
</dbReference>
<dbReference type="Gene3D" id="1.10.1660.60">
    <property type="entry name" value="Putative excisionased domain DUF1233"/>
    <property type="match status" value="1"/>
</dbReference>
<keyword evidence="2" id="KW-1185">Reference proteome</keyword>
<accession>A0A9J6Q7D9</accession>
<reference evidence="1" key="1">
    <citation type="submission" date="2022-05" db="EMBL/GenBank/DDBJ databases">
        <title>Description of a novel species of Leclercia; Leclercia tamurae and the Proposal for a Novel Genus Silvania gen. nov. Containing Two Novel Species Silvania hatchlandensis sp. nov. and Silvania confinis sp. nov. Isolated from the Rhizosphere of Oak.</title>
        <authorList>
            <person name="Maddock D.W."/>
            <person name="Brady C.L."/>
            <person name="Denman S."/>
            <person name="Arnold D."/>
        </authorList>
    </citation>
    <scope>NUCLEOTIDE SEQUENCE</scope>
    <source>
        <strain evidence="1">H19S6</strain>
    </source>
</reference>
<name>A0A9J6Q7D9_9ENTR</name>
<dbReference type="EMBL" id="JAMGZK010000053">
    <property type="protein sequence ID" value="MCU6666131.1"/>
    <property type="molecule type" value="Genomic_DNA"/>
</dbReference>
<dbReference type="InterPro" id="IPR009634">
    <property type="entry name" value="Put_exci"/>
</dbReference>
<proteinExistence type="predicted"/>
<comment type="caution">
    <text evidence="1">The sequence shown here is derived from an EMBL/GenBank/DDBJ whole genome shotgun (WGS) entry which is preliminary data.</text>
</comment>
<sequence>MAEVIYMVADPGEWVSESQIMALKGLKEGTLKNARRTTFLEGREYKHVAADGNPFDNSPCFYNIKAIDRWIERQAPARPSRKTAAK</sequence>
<gene>
    <name evidence="1" type="ORF">M8014_17500</name>
</gene>
<evidence type="ECO:0000313" key="1">
    <source>
        <dbReference type="EMBL" id="MCU6666131.1"/>
    </source>
</evidence>
<dbReference type="InterPro" id="IPR038146">
    <property type="entry name" value="933W_put_Xis_sf"/>
</dbReference>
<dbReference type="RefSeq" id="WP_271283663.1">
    <property type="nucleotide sequence ID" value="NZ_JAMGZK010000053.1"/>
</dbReference>
<dbReference type="AlphaFoldDB" id="A0A9J6Q7D9"/>
<dbReference type="Pfam" id="PF06806">
    <property type="entry name" value="DUF1233"/>
    <property type="match status" value="1"/>
</dbReference>
<protein>
    <submittedName>
        <fullName evidence="1">Excisionase family protein</fullName>
    </submittedName>
</protein>
<organism evidence="1 2">
    <name type="scientific">Silvania hatchlandensis</name>
    <dbReference type="NCBI Taxonomy" id="2926469"/>
    <lineage>
        <taxon>Bacteria</taxon>
        <taxon>Pseudomonadati</taxon>
        <taxon>Pseudomonadota</taxon>
        <taxon>Gammaproteobacteria</taxon>
        <taxon>Enterobacterales</taxon>
        <taxon>Enterobacteriaceae</taxon>
        <taxon>Silvania</taxon>
    </lineage>
</organism>
<evidence type="ECO:0000313" key="2">
    <source>
        <dbReference type="Proteomes" id="UP001063816"/>
    </source>
</evidence>